<comment type="similarity">
    <text evidence="6">Belongs to the peptidase M48 family.</text>
</comment>
<keyword evidence="3 6" id="KW-0378">Hydrolase</keyword>
<dbReference type="OrthoDB" id="7338723at2"/>
<dbReference type="Proteomes" id="UP000183974">
    <property type="component" value="Unassembled WGS sequence"/>
</dbReference>
<dbReference type="InterPro" id="IPR001915">
    <property type="entry name" value="Peptidase_M48"/>
</dbReference>
<dbReference type="EMBL" id="FRBR01000001">
    <property type="protein sequence ID" value="SHL23007.1"/>
    <property type="molecule type" value="Genomic_DNA"/>
</dbReference>
<evidence type="ECO:0000256" key="8">
    <source>
        <dbReference type="SAM" id="SignalP"/>
    </source>
</evidence>
<dbReference type="Gene3D" id="3.30.2010.10">
    <property type="entry name" value="Metalloproteases ('zincins'), catalytic domain"/>
    <property type="match status" value="1"/>
</dbReference>
<dbReference type="Pfam" id="PF01435">
    <property type="entry name" value="Peptidase_M48"/>
    <property type="match status" value="1"/>
</dbReference>
<dbReference type="GO" id="GO:0051603">
    <property type="term" value="P:proteolysis involved in protein catabolic process"/>
    <property type="evidence" value="ECO:0007669"/>
    <property type="project" value="TreeGrafter"/>
</dbReference>
<keyword evidence="1 6" id="KW-0645">Protease</keyword>
<keyword evidence="8" id="KW-0732">Signal</keyword>
<evidence type="ECO:0000256" key="7">
    <source>
        <dbReference type="SAM" id="MobiDB-lite"/>
    </source>
</evidence>
<keyword evidence="2" id="KW-0479">Metal-binding</keyword>
<sequence>MRLIAILCLIGLAGCVPATETGAPSRPAPTSPPTASSMPTRAKVDQFVSVVNSVEPVAENVCRSRTAAGTNCDFRIVVDDRPNQPVNAYQTLDKSGRPIIAFTLPMIAEVRNRDELAFVMGHEAAHHIAGHIPRQQQNAMAGAVLLGGLATLGGASADAVRTAADLGASVGARSYSKEFELEADALGTVITRAAGYDPVRGAAFFSRIPDPGDRFLGTHPPNAQRIETVRRVDAQLR</sequence>
<dbReference type="GO" id="GO:0016020">
    <property type="term" value="C:membrane"/>
    <property type="evidence" value="ECO:0007669"/>
    <property type="project" value="TreeGrafter"/>
</dbReference>
<evidence type="ECO:0000256" key="3">
    <source>
        <dbReference type="ARBA" id="ARBA00022801"/>
    </source>
</evidence>
<dbReference type="PANTHER" id="PTHR22726">
    <property type="entry name" value="METALLOENDOPEPTIDASE OMA1"/>
    <property type="match status" value="1"/>
</dbReference>
<dbReference type="GO" id="GO:0004222">
    <property type="term" value="F:metalloendopeptidase activity"/>
    <property type="evidence" value="ECO:0007669"/>
    <property type="project" value="InterPro"/>
</dbReference>
<dbReference type="RefSeq" id="WP_073033524.1">
    <property type="nucleotide sequence ID" value="NZ_BMLR01000001.1"/>
</dbReference>
<name>A0A1M6YXU0_9RHOB</name>
<evidence type="ECO:0000256" key="5">
    <source>
        <dbReference type="ARBA" id="ARBA00023049"/>
    </source>
</evidence>
<comment type="cofactor">
    <cofactor evidence="6">
        <name>Zn(2+)</name>
        <dbReference type="ChEBI" id="CHEBI:29105"/>
    </cofactor>
    <text evidence="6">Binds 1 zinc ion per subunit.</text>
</comment>
<dbReference type="GO" id="GO:0046872">
    <property type="term" value="F:metal ion binding"/>
    <property type="evidence" value="ECO:0007669"/>
    <property type="project" value="UniProtKB-KW"/>
</dbReference>
<evidence type="ECO:0000256" key="1">
    <source>
        <dbReference type="ARBA" id="ARBA00022670"/>
    </source>
</evidence>
<feature type="chain" id="PRO_5012184079" evidence="8">
    <location>
        <begin position="19"/>
        <end position="237"/>
    </location>
</feature>
<evidence type="ECO:0000259" key="9">
    <source>
        <dbReference type="Pfam" id="PF01435"/>
    </source>
</evidence>
<dbReference type="CDD" id="cd07324">
    <property type="entry name" value="M48C_Oma1-like"/>
    <property type="match status" value="1"/>
</dbReference>
<feature type="region of interest" description="Disordered" evidence="7">
    <location>
        <begin position="20"/>
        <end position="40"/>
    </location>
</feature>
<dbReference type="STRING" id="337701.SAMN05444398_1011083"/>
<keyword evidence="11" id="KW-1185">Reference proteome</keyword>
<evidence type="ECO:0000256" key="6">
    <source>
        <dbReference type="RuleBase" id="RU003983"/>
    </source>
</evidence>
<feature type="domain" description="Peptidase M48" evidence="9">
    <location>
        <begin position="55"/>
        <end position="231"/>
    </location>
</feature>
<gene>
    <name evidence="10" type="ORF">SAMN05444398_1011083</name>
</gene>
<reference evidence="10 11" key="1">
    <citation type="submission" date="2016-11" db="EMBL/GenBank/DDBJ databases">
        <authorList>
            <person name="Jaros S."/>
            <person name="Januszkiewicz K."/>
            <person name="Wedrychowicz H."/>
        </authorList>
    </citation>
    <scope>NUCLEOTIDE SEQUENCE [LARGE SCALE GENOMIC DNA]</scope>
    <source>
        <strain evidence="10 11">DSM 29589</strain>
    </source>
</reference>
<dbReference type="PANTHER" id="PTHR22726:SF1">
    <property type="entry name" value="METALLOENDOPEPTIDASE OMA1, MITOCHONDRIAL"/>
    <property type="match status" value="1"/>
</dbReference>
<accession>A0A1M6YXU0</accession>
<keyword evidence="5 6" id="KW-0482">Metalloprotease</keyword>
<organism evidence="10 11">
    <name type="scientific">Roseovarius pacificus</name>
    <dbReference type="NCBI Taxonomy" id="337701"/>
    <lineage>
        <taxon>Bacteria</taxon>
        <taxon>Pseudomonadati</taxon>
        <taxon>Pseudomonadota</taxon>
        <taxon>Alphaproteobacteria</taxon>
        <taxon>Rhodobacterales</taxon>
        <taxon>Roseobacteraceae</taxon>
        <taxon>Roseovarius</taxon>
    </lineage>
</organism>
<evidence type="ECO:0000256" key="4">
    <source>
        <dbReference type="ARBA" id="ARBA00022833"/>
    </source>
</evidence>
<evidence type="ECO:0000313" key="11">
    <source>
        <dbReference type="Proteomes" id="UP000183974"/>
    </source>
</evidence>
<evidence type="ECO:0000313" key="10">
    <source>
        <dbReference type="EMBL" id="SHL23007.1"/>
    </source>
</evidence>
<dbReference type="AlphaFoldDB" id="A0A1M6YXU0"/>
<feature type="signal peptide" evidence="8">
    <location>
        <begin position="1"/>
        <end position="18"/>
    </location>
</feature>
<dbReference type="InterPro" id="IPR051156">
    <property type="entry name" value="Mito/Outer_Membr_Metalloprot"/>
</dbReference>
<keyword evidence="4 6" id="KW-0862">Zinc</keyword>
<proteinExistence type="inferred from homology"/>
<evidence type="ECO:0000256" key="2">
    <source>
        <dbReference type="ARBA" id="ARBA00022723"/>
    </source>
</evidence>
<protein>
    <submittedName>
        <fullName evidence="10">Peptidase family M48</fullName>
    </submittedName>
</protein>
<dbReference type="PROSITE" id="PS51257">
    <property type="entry name" value="PROKAR_LIPOPROTEIN"/>
    <property type="match status" value="1"/>
</dbReference>